<sequence>MIEHKAELEIQVSSTIQEHEELKSKYQNTMEEKQMLSDKYETAKKELEDAIAKLEEEMNVDKSEKESHISKLERQITLSEIKYMEEIKTMQVETTEKNEALTAKMQEHTDLQHEKHELEQQLLEVRKELDGAYHTIVNQEEQASLREIKWDTFRIYSEDRLEAEQQRAEELELQVAALKQQLQEAEVHYKQKEEQVSLREVQWEGDQNHSLNELKSQRQYATDLEKQIEDLTQKLRSADAHYKQKATEERDKLAEITTEFSKLTHKVSKSVELEKKVQDLEQKLQLAYSKSDEQATDVLESRSREFSLDSLSSLVKQQDRTQAADKASPSPTLQEVQEPSGTMAFKFILGVALLSVLAGVFLGKRY</sequence>
<keyword evidence="2" id="KW-0472">Membrane</keyword>
<feature type="transmembrane region" description="Helical" evidence="2">
    <location>
        <begin position="343"/>
        <end position="363"/>
    </location>
</feature>
<evidence type="ECO:0000256" key="2">
    <source>
        <dbReference type="SAM" id="Phobius"/>
    </source>
</evidence>
<keyword evidence="2" id="KW-1133">Transmembrane helix</keyword>
<dbReference type="EMBL" id="CM000786">
    <property type="protein sequence ID" value="AQK46109.1"/>
    <property type="molecule type" value="Genomic_DNA"/>
</dbReference>
<evidence type="ECO:0000256" key="1">
    <source>
        <dbReference type="SAM" id="Coils"/>
    </source>
</evidence>
<accession>A0A1D6JE78</accession>
<proteinExistence type="predicted"/>
<feature type="coiled-coil region" evidence="1">
    <location>
        <begin position="5"/>
        <end position="75"/>
    </location>
</feature>
<keyword evidence="1" id="KW-0175">Coiled coil</keyword>
<dbReference type="AlphaFoldDB" id="A0A1D6JE78"/>
<reference evidence="3" key="1">
    <citation type="submission" date="2015-12" db="EMBL/GenBank/DDBJ databases">
        <title>Update maize B73 reference genome by single molecule sequencing technologies.</title>
        <authorList>
            <consortium name="Maize Genome Sequencing Project"/>
            <person name="Ware D."/>
        </authorList>
    </citation>
    <scope>NUCLEOTIDE SEQUENCE</scope>
    <source>
        <tissue evidence="3">Seedling</tissue>
    </source>
</reference>
<keyword evidence="2" id="KW-0812">Transmembrane</keyword>
<dbReference type="ExpressionAtlas" id="A0A1D6JE78">
    <property type="expression patterns" value="baseline and differential"/>
</dbReference>
<dbReference type="PANTHER" id="PTHR43049">
    <property type="entry name" value="EARLY ENDOSOME ANTIGEN"/>
    <property type="match status" value="1"/>
</dbReference>
<feature type="coiled-coil region" evidence="1">
    <location>
        <begin position="101"/>
        <end position="290"/>
    </location>
</feature>
<protein>
    <submittedName>
        <fullName evidence="3">Uncharacterized protein</fullName>
    </submittedName>
</protein>
<dbReference type="PANTHER" id="PTHR43049:SF1">
    <property type="entry name" value="EARLY ENDOSOME ANTIGEN"/>
    <property type="match status" value="1"/>
</dbReference>
<dbReference type="EMBL" id="CM000786">
    <property type="protein sequence ID" value="AQK46105.1"/>
    <property type="molecule type" value="Genomic_DNA"/>
</dbReference>
<organism evidence="3">
    <name type="scientific">Zea mays</name>
    <name type="common">Maize</name>
    <dbReference type="NCBI Taxonomy" id="4577"/>
    <lineage>
        <taxon>Eukaryota</taxon>
        <taxon>Viridiplantae</taxon>
        <taxon>Streptophyta</taxon>
        <taxon>Embryophyta</taxon>
        <taxon>Tracheophyta</taxon>
        <taxon>Spermatophyta</taxon>
        <taxon>Magnoliopsida</taxon>
        <taxon>Liliopsida</taxon>
        <taxon>Poales</taxon>
        <taxon>Poaceae</taxon>
        <taxon>PACMAD clade</taxon>
        <taxon>Panicoideae</taxon>
        <taxon>Andropogonodae</taxon>
        <taxon>Andropogoneae</taxon>
        <taxon>Tripsacinae</taxon>
        <taxon>Zea</taxon>
    </lineage>
</organism>
<evidence type="ECO:0000313" key="3">
    <source>
        <dbReference type="EMBL" id="AQK46109.1"/>
    </source>
</evidence>
<gene>
    <name evidence="3" type="ORF">ZEAMMB73_Zm00001d026295</name>
</gene>
<name>A0A1D6JE78_MAIZE</name>